<organism evidence="1 2">
    <name type="scientific">[Clostridium] aminophilum</name>
    <dbReference type="NCBI Taxonomy" id="1526"/>
    <lineage>
        <taxon>Bacteria</taxon>
        <taxon>Bacillati</taxon>
        <taxon>Bacillota</taxon>
        <taxon>Clostridia</taxon>
        <taxon>Lachnospirales</taxon>
        <taxon>Lachnospiraceae</taxon>
    </lineage>
</organism>
<dbReference type="Proteomes" id="UP000199820">
    <property type="component" value="Unassembled WGS sequence"/>
</dbReference>
<sequence length="330" mass="37800">MFEWEVGYNMKRETTSIEKEICAKFKRTQIPEAITIDSDGAVVTITLDGKKVVEDNMQDTGNAFEGWAIVAHICSQKDVVLKVNKITSFPKDSFIGHGHFNRFIYRIMKFSEQYNWFSVDSPLEAEINRFRDFIDKNVLVNNKPTKEAEESDRIDENSIEKKLSEDGILKKVLGETPDIGTGKVYRQLPVGLFSGEKSKDTAVFTYGHSAIDLWNKDGNTINIIELKYNNNMIGIITEIFFYSNYMLDLVSNTGLFHLAENEGDNCRGYAELKKGMERVNGIMLANSYHPCIEDERCLKELNKNKLKDRLKYYCVKYDAKIIVVDITGQD</sequence>
<accession>A0A1I0APB0</accession>
<keyword evidence="2" id="KW-1185">Reference proteome</keyword>
<evidence type="ECO:0000313" key="1">
    <source>
        <dbReference type="EMBL" id="SES96098.1"/>
    </source>
</evidence>
<dbReference type="EMBL" id="FOIL01000002">
    <property type="protein sequence ID" value="SES96098.1"/>
    <property type="molecule type" value="Genomic_DNA"/>
</dbReference>
<evidence type="ECO:0000313" key="2">
    <source>
        <dbReference type="Proteomes" id="UP000199820"/>
    </source>
</evidence>
<reference evidence="1 2" key="1">
    <citation type="submission" date="2016-10" db="EMBL/GenBank/DDBJ databases">
        <authorList>
            <person name="de Groot N.N."/>
        </authorList>
    </citation>
    <scope>NUCLEOTIDE SEQUENCE [LARGE SCALE GENOMIC DNA]</scope>
    <source>
        <strain evidence="1 2">KH1P1</strain>
    </source>
</reference>
<name>A0A1I0APB0_9FIRM</name>
<dbReference type="AlphaFoldDB" id="A0A1I0APB0"/>
<gene>
    <name evidence="1" type="ORF">SAMN04487771_1002107</name>
</gene>
<proteinExistence type="predicted"/>
<protein>
    <submittedName>
        <fullName evidence="1">Uncharacterized protein</fullName>
    </submittedName>
</protein>